<dbReference type="Proteomes" id="UP001139477">
    <property type="component" value="Unassembled WGS sequence"/>
</dbReference>
<proteinExistence type="predicted"/>
<reference evidence="1" key="1">
    <citation type="submission" date="2022-06" db="EMBL/GenBank/DDBJ databases">
        <title>Limimaricola sediminis sp. nov., isolated from an intertidal sediment.</title>
        <authorList>
            <person name="Shao X."/>
        </authorList>
    </citation>
    <scope>NUCLEOTIDE SEQUENCE</scope>
    <source>
        <strain evidence="1">ASW11-118</strain>
    </source>
</reference>
<gene>
    <name evidence="1" type="ORF">NHG85_12365</name>
</gene>
<keyword evidence="2" id="KW-1185">Reference proteome</keyword>
<organism evidence="1 2">
    <name type="scientific">Limimaricola litoreus</name>
    <dbReference type="NCBI Taxonomy" id="2955316"/>
    <lineage>
        <taxon>Bacteria</taxon>
        <taxon>Pseudomonadati</taxon>
        <taxon>Pseudomonadota</taxon>
        <taxon>Alphaproteobacteria</taxon>
        <taxon>Rhodobacterales</taxon>
        <taxon>Paracoccaceae</taxon>
        <taxon>Limimaricola</taxon>
    </lineage>
</organism>
<sequence>MLIDTHVHLHECFDRAVFLDAAVINLSKAARVHNHSEEPGALVLTEISESGVFEAFAAGQGLPKSWQAELTQGDPEAVWLQRTDGTRLLIVSGRQIVSAEGLEVLALASRPASLSGQTAEEILASLGQACIPAVLPWGAGKWLGRRGRVLQRLLEAGPRRGLFLGDNAGRPAGWPAPSCFGGMPVLPGTDPLPLAASVRDAGRYGIVLDPAPDPACPAADLRDRLMRMTTQPPTFGRRCGPVTFLRRQARLRAG</sequence>
<dbReference type="EMBL" id="JAMYXC010000191">
    <property type="protein sequence ID" value="MCP1169304.1"/>
    <property type="molecule type" value="Genomic_DNA"/>
</dbReference>
<comment type="caution">
    <text evidence="1">The sequence shown here is derived from an EMBL/GenBank/DDBJ whole genome shotgun (WGS) entry which is preliminary data.</text>
</comment>
<evidence type="ECO:0008006" key="3">
    <source>
        <dbReference type="Google" id="ProtNLM"/>
    </source>
</evidence>
<evidence type="ECO:0000313" key="1">
    <source>
        <dbReference type="EMBL" id="MCP1169304.1"/>
    </source>
</evidence>
<dbReference type="AlphaFoldDB" id="A0A9X2JPV9"/>
<evidence type="ECO:0000313" key="2">
    <source>
        <dbReference type="Proteomes" id="UP001139477"/>
    </source>
</evidence>
<accession>A0A9X2JPV9</accession>
<protein>
    <recommendedName>
        <fullName evidence="3">Metal-dependent hydrolase</fullName>
    </recommendedName>
</protein>
<name>A0A9X2JPV9_9RHOB</name>